<sequence>KVLEEIHFDGILVLDTGFSSQDLAEIMRMEMKFIMPLRRNQEIIDYNMEMRSSFVYRDSGIRSGFLNAGTAEDIHVPGPDTHGGRILDFHKDDCRKEKNTEGIRFRIPEIRKDIHPVQCKG</sequence>
<gene>
    <name evidence="1" type="ORF">B1B_02262</name>
</gene>
<evidence type="ECO:0000313" key="1">
    <source>
        <dbReference type="EMBL" id="EQD75189.1"/>
    </source>
</evidence>
<name>T1D101_9ZZZZ</name>
<protein>
    <submittedName>
        <fullName evidence="1">Uncharacterized protein</fullName>
    </submittedName>
</protein>
<reference evidence="1" key="1">
    <citation type="submission" date="2013-08" db="EMBL/GenBank/DDBJ databases">
        <authorList>
            <person name="Mendez C."/>
            <person name="Richter M."/>
            <person name="Ferrer M."/>
            <person name="Sanchez J."/>
        </authorList>
    </citation>
    <scope>NUCLEOTIDE SEQUENCE</scope>
</reference>
<proteinExistence type="predicted"/>
<dbReference type="AlphaFoldDB" id="T1D101"/>
<comment type="caution">
    <text evidence="1">The sequence shown here is derived from an EMBL/GenBank/DDBJ whole genome shotgun (WGS) entry which is preliminary data.</text>
</comment>
<accession>T1D101</accession>
<organism evidence="1">
    <name type="scientific">mine drainage metagenome</name>
    <dbReference type="NCBI Taxonomy" id="410659"/>
    <lineage>
        <taxon>unclassified sequences</taxon>
        <taxon>metagenomes</taxon>
        <taxon>ecological metagenomes</taxon>
    </lineage>
</organism>
<reference evidence="1" key="2">
    <citation type="journal article" date="2014" name="ISME J.">
        <title>Microbial stratification in low pH oxic and suboxic macroscopic growths along an acid mine drainage.</title>
        <authorList>
            <person name="Mendez-Garcia C."/>
            <person name="Mesa V."/>
            <person name="Sprenger R.R."/>
            <person name="Richter M."/>
            <person name="Diez M.S."/>
            <person name="Solano J."/>
            <person name="Bargiela R."/>
            <person name="Golyshina O.V."/>
            <person name="Manteca A."/>
            <person name="Ramos J.L."/>
            <person name="Gallego J.R."/>
            <person name="Llorente I."/>
            <person name="Martins Dos Santos V.A."/>
            <person name="Jensen O.N."/>
            <person name="Pelaez A.I."/>
            <person name="Sanchez J."/>
            <person name="Ferrer M."/>
        </authorList>
    </citation>
    <scope>NUCLEOTIDE SEQUENCE</scope>
</reference>
<feature type="non-terminal residue" evidence="1">
    <location>
        <position position="1"/>
    </location>
</feature>
<dbReference type="EMBL" id="AUZY01001335">
    <property type="protein sequence ID" value="EQD75189.1"/>
    <property type="molecule type" value="Genomic_DNA"/>
</dbReference>